<feature type="region of interest" description="Disordered" evidence="1">
    <location>
        <begin position="129"/>
        <end position="164"/>
    </location>
</feature>
<protein>
    <submittedName>
        <fullName evidence="3">DUF2628 domain-containing protein</fullName>
    </submittedName>
</protein>
<name>A0A2P7S1N1_9HYPH</name>
<dbReference type="Proteomes" id="UP000241229">
    <property type="component" value="Unassembled WGS sequence"/>
</dbReference>
<gene>
    <name evidence="3" type="ORF">C7I84_21065</name>
</gene>
<evidence type="ECO:0000313" key="3">
    <source>
        <dbReference type="EMBL" id="PSJ56362.1"/>
    </source>
</evidence>
<proteinExistence type="predicted"/>
<evidence type="ECO:0000313" key="4">
    <source>
        <dbReference type="Proteomes" id="UP000241229"/>
    </source>
</evidence>
<sequence length="164" mass="17147">MARFVIFEPDGALGSDAVAEARIVRDGFAVLGFLVPPLWLLWHGLVIEAVLVFATMFGIGAVGELLGLGPAGSALSLLVSVYVGLEGAALRMAALRRRGWREWGAVEADRIADAEIRYATEAVGAASLPHDHVASPPEPRPARHAAPRPSTGPALGLLHYPGGA</sequence>
<feature type="transmembrane region" description="Helical" evidence="2">
    <location>
        <begin position="74"/>
        <end position="94"/>
    </location>
</feature>
<accession>A0A2P7S1N1</accession>
<dbReference type="AlphaFoldDB" id="A0A2P7S1N1"/>
<dbReference type="Pfam" id="PF10947">
    <property type="entry name" value="DUF2628"/>
    <property type="match status" value="1"/>
</dbReference>
<keyword evidence="2" id="KW-0812">Transmembrane</keyword>
<keyword evidence="2" id="KW-0472">Membrane</keyword>
<comment type="caution">
    <text evidence="3">The sequence shown here is derived from an EMBL/GenBank/DDBJ whole genome shotgun (WGS) entry which is preliminary data.</text>
</comment>
<keyword evidence="4" id="KW-1185">Reference proteome</keyword>
<reference evidence="3 4" key="1">
    <citation type="submission" date="2018-03" db="EMBL/GenBank/DDBJ databases">
        <title>The draft genome of Mesorhizobium sp. 6GN-30.</title>
        <authorList>
            <person name="Liu L."/>
            <person name="Li L."/>
            <person name="Wang T."/>
            <person name="Zhang X."/>
            <person name="Liang L."/>
        </authorList>
    </citation>
    <scope>NUCLEOTIDE SEQUENCE [LARGE SCALE GENOMIC DNA]</scope>
    <source>
        <strain evidence="3 4">6GN30</strain>
    </source>
</reference>
<feature type="transmembrane region" description="Helical" evidence="2">
    <location>
        <begin position="23"/>
        <end position="42"/>
    </location>
</feature>
<dbReference type="OrthoDB" id="7285394at2"/>
<dbReference type="InterPro" id="IPR024399">
    <property type="entry name" value="DUF2628"/>
</dbReference>
<dbReference type="EMBL" id="PXYK01000022">
    <property type="protein sequence ID" value="PSJ56362.1"/>
    <property type="molecule type" value="Genomic_DNA"/>
</dbReference>
<dbReference type="RefSeq" id="WP_106774190.1">
    <property type="nucleotide sequence ID" value="NZ_PXYK01000022.1"/>
</dbReference>
<organism evidence="3 4">
    <name type="scientific">Kumtagia ephedrae</name>
    <dbReference type="NCBI Taxonomy" id="2116701"/>
    <lineage>
        <taxon>Bacteria</taxon>
        <taxon>Pseudomonadati</taxon>
        <taxon>Pseudomonadota</taxon>
        <taxon>Alphaproteobacteria</taxon>
        <taxon>Hyphomicrobiales</taxon>
        <taxon>Phyllobacteriaceae</taxon>
        <taxon>Kumtagia</taxon>
    </lineage>
</organism>
<keyword evidence="2" id="KW-1133">Transmembrane helix</keyword>
<evidence type="ECO:0000256" key="2">
    <source>
        <dbReference type="SAM" id="Phobius"/>
    </source>
</evidence>
<evidence type="ECO:0000256" key="1">
    <source>
        <dbReference type="SAM" id="MobiDB-lite"/>
    </source>
</evidence>